<evidence type="ECO:0000256" key="2">
    <source>
        <dbReference type="ARBA" id="ARBA00023315"/>
    </source>
</evidence>
<dbReference type="Pfam" id="PF00583">
    <property type="entry name" value="Acetyltransf_1"/>
    <property type="match status" value="1"/>
</dbReference>
<keyword evidence="1" id="KW-0808">Transferase</keyword>
<keyword evidence="5" id="KW-1185">Reference proteome</keyword>
<dbReference type="RefSeq" id="WP_271012956.1">
    <property type="nucleotide sequence ID" value="NZ_JAQIFT010000058.1"/>
</dbReference>
<dbReference type="PROSITE" id="PS51186">
    <property type="entry name" value="GNAT"/>
    <property type="match status" value="1"/>
</dbReference>
<evidence type="ECO:0000256" key="1">
    <source>
        <dbReference type="ARBA" id="ARBA00022679"/>
    </source>
</evidence>
<dbReference type="CDD" id="cd04301">
    <property type="entry name" value="NAT_SF"/>
    <property type="match status" value="1"/>
</dbReference>
<dbReference type="Gene3D" id="3.40.630.30">
    <property type="match status" value="1"/>
</dbReference>
<dbReference type="GO" id="GO:0016747">
    <property type="term" value="F:acyltransferase activity, transferring groups other than amino-acyl groups"/>
    <property type="evidence" value="ECO:0007669"/>
    <property type="project" value="InterPro"/>
</dbReference>
<name>A0AA42DPR0_9FIRM</name>
<sequence length="177" mass="19895">MNQIRRAMMADVEAVRDLYDTLNDYLATHVNYTGWTKGVYPNAETALTGIQKEELFVIYEEGHLAGTVILNHDQAEAYEEGSWSEELNNEEVLVVHTLAIHPEYTGRGIATKLLEFAANYGKEQGIKAIRLDASIGNTPAQALYTKCGYKEAGIVDLRLGIPELVWFKLYELPLNKM</sequence>
<dbReference type="EMBL" id="JAQIFT010000058">
    <property type="protein sequence ID" value="MDA3733019.1"/>
    <property type="molecule type" value="Genomic_DNA"/>
</dbReference>
<dbReference type="AlphaFoldDB" id="A0AA42DPR0"/>
<dbReference type="SUPFAM" id="SSF55729">
    <property type="entry name" value="Acyl-CoA N-acyltransferases (Nat)"/>
    <property type="match status" value="1"/>
</dbReference>
<organism evidence="4 5">
    <name type="scientific">Holtiella tumoricola</name>
    <dbReference type="NCBI Taxonomy" id="3018743"/>
    <lineage>
        <taxon>Bacteria</taxon>
        <taxon>Bacillati</taxon>
        <taxon>Bacillota</taxon>
        <taxon>Clostridia</taxon>
        <taxon>Lachnospirales</taxon>
        <taxon>Cellulosilyticaceae</taxon>
        <taxon>Holtiella</taxon>
    </lineage>
</organism>
<dbReference type="PANTHER" id="PTHR43877:SF2">
    <property type="entry name" value="AMINOALKYLPHOSPHONATE N-ACETYLTRANSFERASE-RELATED"/>
    <property type="match status" value="1"/>
</dbReference>
<dbReference type="InterPro" id="IPR016181">
    <property type="entry name" value="Acyl_CoA_acyltransferase"/>
</dbReference>
<evidence type="ECO:0000313" key="5">
    <source>
        <dbReference type="Proteomes" id="UP001169242"/>
    </source>
</evidence>
<keyword evidence="2" id="KW-0012">Acyltransferase</keyword>
<evidence type="ECO:0000259" key="3">
    <source>
        <dbReference type="PROSITE" id="PS51186"/>
    </source>
</evidence>
<dbReference type="InterPro" id="IPR050832">
    <property type="entry name" value="Bact_Acetyltransf"/>
</dbReference>
<reference evidence="4" key="1">
    <citation type="journal article" date="2023" name="Int. J. Syst. Evol. Microbiol.">
        <title>&lt;i&gt;Holtiella tumoricola&lt;/i&gt; gen. nov. sp. nov., isolated from a human clinical sample.</title>
        <authorList>
            <person name="Allen-Vercoe E."/>
            <person name="Daigneault M.C."/>
            <person name="Vancuren S.J."/>
            <person name="Cochrane K."/>
            <person name="O'Neal L.L."/>
            <person name="Sankaranarayanan K."/>
            <person name="Lawson P.A."/>
        </authorList>
    </citation>
    <scope>NUCLEOTIDE SEQUENCE</scope>
    <source>
        <strain evidence="4">CC70A</strain>
    </source>
</reference>
<accession>A0AA42DPR0</accession>
<dbReference type="InterPro" id="IPR000182">
    <property type="entry name" value="GNAT_dom"/>
</dbReference>
<dbReference type="Proteomes" id="UP001169242">
    <property type="component" value="Unassembled WGS sequence"/>
</dbReference>
<evidence type="ECO:0000313" key="4">
    <source>
        <dbReference type="EMBL" id="MDA3733019.1"/>
    </source>
</evidence>
<protein>
    <submittedName>
        <fullName evidence="4">GNAT family N-acetyltransferase</fullName>
    </submittedName>
</protein>
<comment type="caution">
    <text evidence="4">The sequence shown here is derived from an EMBL/GenBank/DDBJ whole genome shotgun (WGS) entry which is preliminary data.</text>
</comment>
<gene>
    <name evidence="4" type="ORF">PBV87_16205</name>
</gene>
<feature type="domain" description="N-acetyltransferase" evidence="3">
    <location>
        <begin position="2"/>
        <end position="171"/>
    </location>
</feature>
<proteinExistence type="predicted"/>
<dbReference type="PANTHER" id="PTHR43877">
    <property type="entry name" value="AMINOALKYLPHOSPHONATE N-ACETYLTRANSFERASE-RELATED-RELATED"/>
    <property type="match status" value="1"/>
</dbReference>